<feature type="transmembrane region" description="Helical" evidence="6">
    <location>
        <begin position="20"/>
        <end position="44"/>
    </location>
</feature>
<reference evidence="8" key="1">
    <citation type="submission" date="2023-06" db="EMBL/GenBank/DDBJ databases">
        <title>Genomic analysis of the entomopathogenic nematode Steinernema hermaphroditum.</title>
        <authorList>
            <person name="Schwarz E.M."/>
            <person name="Heppert J.K."/>
            <person name="Baniya A."/>
            <person name="Schwartz H.T."/>
            <person name="Tan C.-H."/>
            <person name="Antoshechkin I."/>
            <person name="Sternberg P.W."/>
            <person name="Goodrich-Blair H."/>
            <person name="Dillman A.R."/>
        </authorList>
    </citation>
    <scope>NUCLEOTIDE SEQUENCE</scope>
    <source>
        <strain evidence="8">PS9179</strain>
        <tissue evidence="8">Whole animal</tissue>
    </source>
</reference>
<feature type="domain" description="G-protein coupled receptors family 1 profile" evidence="7">
    <location>
        <begin position="36"/>
        <end position="271"/>
    </location>
</feature>
<dbReference type="InterPro" id="IPR019424">
    <property type="entry name" value="7TM_GPCR_Srsx"/>
</dbReference>
<dbReference type="InterPro" id="IPR000276">
    <property type="entry name" value="GPCR_Rhodpsn"/>
</dbReference>
<feature type="transmembrane region" description="Helical" evidence="6">
    <location>
        <begin position="133"/>
        <end position="154"/>
    </location>
</feature>
<dbReference type="PANTHER" id="PTHR23360">
    <property type="entry name" value="G-PROTEIN COUPLED RECEPTORS FAMILY 1 PROFILE DOMAIN-CONTAINING PROTEIN-RELATED"/>
    <property type="match status" value="1"/>
</dbReference>
<sequence length="301" mass="33701">MVMAASDWHISQSDLLGFSHFLAPLYVVLFLVSITLNALLVVVTVKSPRLRSNCNILIAFQAFCDILASFCAPIYIYNTYANRLLSISDCFWYQVVPDAGGISTTVLILLIGTDRYLCIAYPLWYKRLNQLRYLSCYVAICLAYSVAFGLGMFFSQERITKVICFLPDAMTDSMKNILATIQAVVVILDFVVYFKLYRFPRKRGGGGDQETAKIVKALTVIVLVFSFGWCSAIVILGLSRILISDKYLTQAIGLIEGIFAFINVSAPSIVYYFHSSVYRKEFRLLLGMKANVSHVNHTGSS</sequence>
<dbReference type="GO" id="GO:0016020">
    <property type="term" value="C:membrane"/>
    <property type="evidence" value="ECO:0007669"/>
    <property type="project" value="UniProtKB-SubCell"/>
</dbReference>
<evidence type="ECO:0000313" key="8">
    <source>
        <dbReference type="EMBL" id="KAK0414654.1"/>
    </source>
</evidence>
<evidence type="ECO:0000256" key="6">
    <source>
        <dbReference type="SAM" id="Phobius"/>
    </source>
</evidence>
<dbReference type="GO" id="GO:0004930">
    <property type="term" value="F:G protein-coupled receptor activity"/>
    <property type="evidence" value="ECO:0007669"/>
    <property type="project" value="UniProtKB-KW"/>
</dbReference>
<comment type="subcellular location">
    <subcellularLocation>
        <location evidence="1">Membrane</location>
    </subcellularLocation>
</comment>
<dbReference type="PROSITE" id="PS00237">
    <property type="entry name" value="G_PROTEIN_RECEP_F1_1"/>
    <property type="match status" value="1"/>
</dbReference>
<keyword evidence="9" id="KW-1185">Reference proteome</keyword>
<evidence type="ECO:0000256" key="1">
    <source>
        <dbReference type="ARBA" id="ARBA00004370"/>
    </source>
</evidence>
<dbReference type="InterPro" id="IPR017452">
    <property type="entry name" value="GPCR_Rhodpsn_7TM"/>
</dbReference>
<evidence type="ECO:0000259" key="7">
    <source>
        <dbReference type="PROSITE" id="PS50262"/>
    </source>
</evidence>
<feature type="transmembrane region" description="Helical" evidence="6">
    <location>
        <begin position="174"/>
        <end position="196"/>
    </location>
</feature>
<keyword evidence="5" id="KW-0297">G-protein coupled receptor</keyword>
<evidence type="ECO:0000256" key="4">
    <source>
        <dbReference type="ARBA" id="ARBA00023136"/>
    </source>
</evidence>
<feature type="transmembrane region" description="Helical" evidence="6">
    <location>
        <begin position="56"/>
        <end position="76"/>
    </location>
</feature>
<gene>
    <name evidence="8" type="ORF">QR680_011548</name>
</gene>
<organism evidence="8 9">
    <name type="scientific">Steinernema hermaphroditum</name>
    <dbReference type="NCBI Taxonomy" id="289476"/>
    <lineage>
        <taxon>Eukaryota</taxon>
        <taxon>Metazoa</taxon>
        <taxon>Ecdysozoa</taxon>
        <taxon>Nematoda</taxon>
        <taxon>Chromadorea</taxon>
        <taxon>Rhabditida</taxon>
        <taxon>Tylenchina</taxon>
        <taxon>Panagrolaimomorpha</taxon>
        <taxon>Strongyloidoidea</taxon>
        <taxon>Steinernematidae</taxon>
        <taxon>Steinernema</taxon>
    </lineage>
</organism>
<proteinExistence type="inferred from homology"/>
<feature type="transmembrane region" description="Helical" evidence="6">
    <location>
        <begin position="251"/>
        <end position="273"/>
    </location>
</feature>
<keyword evidence="5" id="KW-0675">Receptor</keyword>
<evidence type="ECO:0000256" key="2">
    <source>
        <dbReference type="ARBA" id="ARBA00022692"/>
    </source>
</evidence>
<accession>A0AA39I1G6</accession>
<keyword evidence="4 6" id="KW-0472">Membrane</keyword>
<dbReference type="Proteomes" id="UP001175271">
    <property type="component" value="Unassembled WGS sequence"/>
</dbReference>
<keyword evidence="3 6" id="KW-1133">Transmembrane helix</keyword>
<dbReference type="PROSITE" id="PS50262">
    <property type="entry name" value="G_PROTEIN_RECEP_F1_2"/>
    <property type="match status" value="1"/>
</dbReference>
<evidence type="ECO:0000256" key="3">
    <source>
        <dbReference type="ARBA" id="ARBA00022989"/>
    </source>
</evidence>
<name>A0AA39I1G6_9BILA</name>
<dbReference type="SMART" id="SM01381">
    <property type="entry name" value="7TM_GPCR_Srsx"/>
    <property type="match status" value="1"/>
</dbReference>
<comment type="caution">
    <text evidence="8">The sequence shown here is derived from an EMBL/GenBank/DDBJ whole genome shotgun (WGS) entry which is preliminary data.</text>
</comment>
<dbReference type="Gene3D" id="1.20.1070.10">
    <property type="entry name" value="Rhodopsin 7-helix transmembrane proteins"/>
    <property type="match status" value="1"/>
</dbReference>
<dbReference type="SUPFAM" id="SSF81321">
    <property type="entry name" value="Family A G protein-coupled receptor-like"/>
    <property type="match status" value="1"/>
</dbReference>
<dbReference type="CDD" id="cd00637">
    <property type="entry name" value="7tm_classA_rhodopsin-like"/>
    <property type="match status" value="1"/>
</dbReference>
<evidence type="ECO:0000313" key="9">
    <source>
        <dbReference type="Proteomes" id="UP001175271"/>
    </source>
</evidence>
<dbReference type="Pfam" id="PF10320">
    <property type="entry name" value="7TM_GPCR_Srsx"/>
    <property type="match status" value="1"/>
</dbReference>
<dbReference type="PRINTS" id="PR00237">
    <property type="entry name" value="GPCRRHODOPSN"/>
</dbReference>
<keyword evidence="5" id="KW-0807">Transducer</keyword>
<evidence type="ECO:0000256" key="5">
    <source>
        <dbReference type="RuleBase" id="RU000688"/>
    </source>
</evidence>
<feature type="transmembrane region" description="Helical" evidence="6">
    <location>
        <begin position="217"/>
        <end position="239"/>
    </location>
</feature>
<dbReference type="EMBL" id="JAUCMV010000002">
    <property type="protein sequence ID" value="KAK0414654.1"/>
    <property type="molecule type" value="Genomic_DNA"/>
</dbReference>
<dbReference type="InterPro" id="IPR047130">
    <property type="entry name" value="7TM_GPCR_Srsx_nematod"/>
</dbReference>
<feature type="transmembrane region" description="Helical" evidence="6">
    <location>
        <begin position="91"/>
        <end position="112"/>
    </location>
</feature>
<keyword evidence="2 5" id="KW-0812">Transmembrane</keyword>
<dbReference type="AlphaFoldDB" id="A0AA39I1G6"/>
<comment type="similarity">
    <text evidence="5">Belongs to the G-protein coupled receptor 1 family.</text>
</comment>
<protein>
    <recommendedName>
        <fullName evidence="7">G-protein coupled receptors family 1 profile domain-containing protein</fullName>
    </recommendedName>
</protein>